<gene>
    <name evidence="2" type="ORF">RRG08_056763</name>
</gene>
<feature type="compositionally biased region" description="Basic and acidic residues" evidence="1">
    <location>
        <begin position="1"/>
        <end position="10"/>
    </location>
</feature>
<sequence length="122" mass="13988">MNRQGARFEPRCSNLLSRGTSFTSRPPSDSPLVKQKERKASRPVWYSPSATKHDTFSRKGEVNLHNTKHDTFSRKGEVNLHNTKHDTFSRKGEVNLHNTKHDTFSRKGEVNLHNRFLICAGT</sequence>
<organism evidence="2 3">
    <name type="scientific">Elysia crispata</name>
    <name type="common">lettuce slug</name>
    <dbReference type="NCBI Taxonomy" id="231223"/>
    <lineage>
        <taxon>Eukaryota</taxon>
        <taxon>Metazoa</taxon>
        <taxon>Spiralia</taxon>
        <taxon>Lophotrochozoa</taxon>
        <taxon>Mollusca</taxon>
        <taxon>Gastropoda</taxon>
        <taxon>Heterobranchia</taxon>
        <taxon>Euthyneura</taxon>
        <taxon>Panpulmonata</taxon>
        <taxon>Sacoglossa</taxon>
        <taxon>Placobranchoidea</taxon>
        <taxon>Plakobranchidae</taxon>
        <taxon>Elysia</taxon>
    </lineage>
</organism>
<name>A0AAE1B8B6_9GAST</name>
<evidence type="ECO:0000256" key="1">
    <source>
        <dbReference type="SAM" id="MobiDB-lite"/>
    </source>
</evidence>
<proteinExistence type="predicted"/>
<feature type="compositionally biased region" description="Polar residues" evidence="1">
    <location>
        <begin position="14"/>
        <end position="27"/>
    </location>
</feature>
<accession>A0AAE1B8B6</accession>
<dbReference type="EMBL" id="JAWDGP010000449">
    <property type="protein sequence ID" value="KAK3800532.1"/>
    <property type="molecule type" value="Genomic_DNA"/>
</dbReference>
<feature type="region of interest" description="Disordered" evidence="1">
    <location>
        <begin position="1"/>
        <end position="53"/>
    </location>
</feature>
<evidence type="ECO:0000313" key="2">
    <source>
        <dbReference type="EMBL" id="KAK3800532.1"/>
    </source>
</evidence>
<reference evidence="2" key="1">
    <citation type="journal article" date="2023" name="G3 (Bethesda)">
        <title>A reference genome for the long-term kleptoplast-retaining sea slug Elysia crispata morphotype clarki.</title>
        <authorList>
            <person name="Eastman K.E."/>
            <person name="Pendleton A.L."/>
            <person name="Shaikh M.A."/>
            <person name="Suttiyut T."/>
            <person name="Ogas R."/>
            <person name="Tomko P."/>
            <person name="Gavelis G."/>
            <person name="Widhalm J.R."/>
            <person name="Wisecaver J.H."/>
        </authorList>
    </citation>
    <scope>NUCLEOTIDE SEQUENCE</scope>
    <source>
        <strain evidence="2">ECLA1</strain>
    </source>
</reference>
<comment type="caution">
    <text evidence="2">The sequence shown here is derived from an EMBL/GenBank/DDBJ whole genome shotgun (WGS) entry which is preliminary data.</text>
</comment>
<keyword evidence="3" id="KW-1185">Reference proteome</keyword>
<dbReference type="AlphaFoldDB" id="A0AAE1B8B6"/>
<protein>
    <submittedName>
        <fullName evidence="2">Uncharacterized protein</fullName>
    </submittedName>
</protein>
<evidence type="ECO:0000313" key="3">
    <source>
        <dbReference type="Proteomes" id="UP001283361"/>
    </source>
</evidence>
<dbReference type="Proteomes" id="UP001283361">
    <property type="component" value="Unassembled WGS sequence"/>
</dbReference>